<accession>A0A086SYN7</accession>
<evidence type="ECO:0008006" key="4">
    <source>
        <dbReference type="Google" id="ProtNLM"/>
    </source>
</evidence>
<comment type="caution">
    <text evidence="2">The sequence shown here is derived from an EMBL/GenBank/DDBJ whole genome shotgun (WGS) entry which is preliminary data.</text>
</comment>
<keyword evidence="3" id="KW-1185">Reference proteome</keyword>
<dbReference type="SUPFAM" id="SSF53474">
    <property type="entry name" value="alpha/beta-Hydrolases"/>
    <property type="match status" value="1"/>
</dbReference>
<feature type="compositionally biased region" description="Low complexity" evidence="1">
    <location>
        <begin position="1"/>
        <end position="18"/>
    </location>
</feature>
<organism evidence="2 3">
    <name type="scientific">Hapsidospora chrysogenum (strain ATCC 11550 / CBS 779.69 / DSM 880 / IAM 14645 / JCM 23072 / IMI 49137)</name>
    <name type="common">Acremonium chrysogenum</name>
    <dbReference type="NCBI Taxonomy" id="857340"/>
    <lineage>
        <taxon>Eukaryota</taxon>
        <taxon>Fungi</taxon>
        <taxon>Dikarya</taxon>
        <taxon>Ascomycota</taxon>
        <taxon>Pezizomycotina</taxon>
        <taxon>Sordariomycetes</taxon>
        <taxon>Hypocreomycetidae</taxon>
        <taxon>Hypocreales</taxon>
        <taxon>Bionectriaceae</taxon>
        <taxon>Hapsidospora</taxon>
    </lineage>
</organism>
<dbReference type="OrthoDB" id="2334691at2759"/>
<feature type="region of interest" description="Disordered" evidence="1">
    <location>
        <begin position="1"/>
        <end position="28"/>
    </location>
</feature>
<dbReference type="Gene3D" id="3.40.50.1820">
    <property type="entry name" value="alpha/beta hydrolase"/>
    <property type="match status" value="1"/>
</dbReference>
<evidence type="ECO:0000256" key="1">
    <source>
        <dbReference type="SAM" id="MobiDB-lite"/>
    </source>
</evidence>
<name>A0A086SYN7_HAPC1</name>
<gene>
    <name evidence="2" type="ORF">ACRE_070220</name>
</gene>
<evidence type="ECO:0000313" key="2">
    <source>
        <dbReference type="EMBL" id="KFH42219.1"/>
    </source>
</evidence>
<sequence>MASAAPSSSSSQPGAQTPSVPPGMDRALTGHNVPEKFLSVAYLTGAFPLIASRADPRVSYTIYVPPDHYHPTPDSTRKKLPLFVDIHGTDRTISPVFREDEHRAFARNTPCSILAPVFPAGLDDPNDVDSYKILRSKSLRSDQVFLSILDEVAYRWPGVETNKIFMAGFSGGGQFAHRFLYLYPERIAGISIGAPGQVTFLNEDEAWPHGIANVQGLFDRTVRRDLIREVPIQLLIGGKDTEAPNQEFWEWVQENTGGSVPRNESRMELMQKLRVSWAEDGIQAEIRVVPGVGHNGSASAMLQAVYNHMGGLMQSAN</sequence>
<dbReference type="InterPro" id="IPR029058">
    <property type="entry name" value="AB_hydrolase_fold"/>
</dbReference>
<dbReference type="AlphaFoldDB" id="A0A086SYN7"/>
<protein>
    <recommendedName>
        <fullName evidence="4">Carboxylic ester hydrolase</fullName>
    </recommendedName>
</protein>
<dbReference type="HOGENOM" id="CLU_060128_1_0_1"/>
<proteinExistence type="predicted"/>
<evidence type="ECO:0000313" key="3">
    <source>
        <dbReference type="Proteomes" id="UP000029964"/>
    </source>
</evidence>
<reference evidence="3" key="1">
    <citation type="journal article" date="2014" name="Genome Announc.">
        <title>Genome sequence and annotation of Acremonium chrysogenum, producer of the beta-lactam antibiotic cephalosporin C.</title>
        <authorList>
            <person name="Terfehr D."/>
            <person name="Dahlmann T.A."/>
            <person name="Specht T."/>
            <person name="Zadra I."/>
            <person name="Kuernsteiner H."/>
            <person name="Kueck U."/>
        </authorList>
    </citation>
    <scope>NUCLEOTIDE SEQUENCE [LARGE SCALE GENOMIC DNA]</scope>
    <source>
        <strain evidence="3">ATCC 11550 / CBS 779.69 / DSM 880 / IAM 14645 / JCM 23072 / IMI 49137</strain>
    </source>
</reference>
<dbReference type="Proteomes" id="UP000029964">
    <property type="component" value="Unassembled WGS sequence"/>
</dbReference>
<dbReference type="EMBL" id="JPKY01000100">
    <property type="protein sequence ID" value="KFH42219.1"/>
    <property type="molecule type" value="Genomic_DNA"/>
</dbReference>